<accession>A0ABN3J4W5</accession>
<keyword evidence="2" id="KW-0472">Membrane</keyword>
<feature type="transmembrane region" description="Helical" evidence="2">
    <location>
        <begin position="102"/>
        <end position="121"/>
    </location>
</feature>
<comment type="caution">
    <text evidence="3">The sequence shown here is derived from an EMBL/GenBank/DDBJ whole genome shotgun (WGS) entry which is preliminary data.</text>
</comment>
<dbReference type="Proteomes" id="UP001500460">
    <property type="component" value="Unassembled WGS sequence"/>
</dbReference>
<feature type="transmembrane region" description="Helical" evidence="2">
    <location>
        <begin position="325"/>
        <end position="346"/>
    </location>
</feature>
<keyword evidence="2" id="KW-1133">Transmembrane helix</keyword>
<evidence type="ECO:0000313" key="3">
    <source>
        <dbReference type="EMBL" id="GAA2421814.1"/>
    </source>
</evidence>
<evidence type="ECO:0000313" key="4">
    <source>
        <dbReference type="Proteomes" id="UP001500460"/>
    </source>
</evidence>
<sequence length="695" mass="75815">MRPPATPRERSAPEPPAPAPDAHDTHDAHDIQDAHDIPDAREPRDAHGLPAGRDGHDTSDARDARDVRGRPDAGKAAGKPPRPAAGSVTDLSDLPPARPGRVLAAWPALPLLAALALWAYAVRHTDVSRLDDFGLVTALHPAFWVGLAVLTTGFWCTVRVRSRPQGWSLAYVLGLLVMERATQAVLYPTPLYAWAWKHDAVIDHLLTAGRLQTAEQIGDMAVYDQWPGFFAAQAALVRLLGVDSAATYMAWWPLVSSLLLLLPLLLIYRTFTEDRRLIWTAVWLFHVANWIGQDYFSPQSVAYALHLGVLAVVLRRYGRAGGRRTAVWTALLTVLVTAIVISHQLTPGMLIVSLLALCLTRRYRGWVPPVTVVVIFLAWCLTAALPFLSAAMPDMIRSVGDIGANVETGYGATPTGTGAIATSWAARLLSGSVLLLALVGVVRQRVLRHRALPLVLVTAAPLPMFAASSYGSEMIFRVLLFMLPGAAFLAAAALLPKVRTLAADAAAREARARPRPVTGRRRRRLLAGRYGTWAPLPALLAVTWAFVPSYAGKDRINYFPPQEVALVHRLFEQAPEGSLVVAANRNYPLAYDSYGTIDHYWFLDDDRRHVDEILRNPAATLARDMAGVEPPARAYFLLTQGQLANSEMNGQLDEAQLDRIRRSVAASPRFERVARNDAGVLYALVPADGEGGASR</sequence>
<feature type="compositionally biased region" description="Basic and acidic residues" evidence="1">
    <location>
        <begin position="21"/>
        <end position="73"/>
    </location>
</feature>
<keyword evidence="4" id="KW-1185">Reference proteome</keyword>
<feature type="transmembrane region" description="Helical" evidence="2">
    <location>
        <begin position="249"/>
        <end position="268"/>
    </location>
</feature>
<gene>
    <name evidence="3" type="ORF">GCM10010421_04450</name>
</gene>
<feature type="region of interest" description="Disordered" evidence="1">
    <location>
        <begin position="1"/>
        <end position="93"/>
    </location>
</feature>
<feature type="transmembrane region" description="Helical" evidence="2">
    <location>
        <begin position="474"/>
        <end position="495"/>
    </location>
</feature>
<dbReference type="EMBL" id="BAAATK010000002">
    <property type="protein sequence ID" value="GAA2421814.1"/>
    <property type="molecule type" value="Genomic_DNA"/>
</dbReference>
<organism evidence="3 4">
    <name type="scientific">Streptomyces glaucus</name>
    <dbReference type="NCBI Taxonomy" id="284029"/>
    <lineage>
        <taxon>Bacteria</taxon>
        <taxon>Bacillati</taxon>
        <taxon>Actinomycetota</taxon>
        <taxon>Actinomycetes</taxon>
        <taxon>Kitasatosporales</taxon>
        <taxon>Streptomycetaceae</taxon>
        <taxon>Streptomyces</taxon>
    </lineage>
</organism>
<evidence type="ECO:0008006" key="5">
    <source>
        <dbReference type="Google" id="ProtNLM"/>
    </source>
</evidence>
<reference evidence="3 4" key="1">
    <citation type="journal article" date="2019" name="Int. J. Syst. Evol. Microbiol.">
        <title>The Global Catalogue of Microorganisms (GCM) 10K type strain sequencing project: providing services to taxonomists for standard genome sequencing and annotation.</title>
        <authorList>
            <consortium name="The Broad Institute Genomics Platform"/>
            <consortium name="The Broad Institute Genome Sequencing Center for Infectious Disease"/>
            <person name="Wu L."/>
            <person name="Ma J."/>
        </authorList>
    </citation>
    <scope>NUCLEOTIDE SEQUENCE [LARGE SCALE GENOMIC DNA]</scope>
    <source>
        <strain evidence="3 4">JCM 6922</strain>
    </source>
</reference>
<protein>
    <recommendedName>
        <fullName evidence="5">Glycosyltransferase</fullName>
    </recommendedName>
</protein>
<feature type="transmembrane region" description="Helical" evidence="2">
    <location>
        <begin position="366"/>
        <end position="388"/>
    </location>
</feature>
<feature type="transmembrane region" description="Helical" evidence="2">
    <location>
        <begin position="530"/>
        <end position="551"/>
    </location>
</feature>
<evidence type="ECO:0000256" key="2">
    <source>
        <dbReference type="SAM" id="Phobius"/>
    </source>
</evidence>
<feature type="transmembrane region" description="Helical" evidence="2">
    <location>
        <begin position="168"/>
        <end position="187"/>
    </location>
</feature>
<feature type="transmembrane region" description="Helical" evidence="2">
    <location>
        <begin position="451"/>
        <end position="468"/>
    </location>
</feature>
<name>A0ABN3J4W5_9ACTN</name>
<evidence type="ECO:0000256" key="1">
    <source>
        <dbReference type="SAM" id="MobiDB-lite"/>
    </source>
</evidence>
<proteinExistence type="predicted"/>
<keyword evidence="2" id="KW-0812">Transmembrane</keyword>
<feature type="transmembrane region" description="Helical" evidence="2">
    <location>
        <begin position="133"/>
        <end position="156"/>
    </location>
</feature>